<evidence type="ECO:0000256" key="3">
    <source>
        <dbReference type="ARBA" id="ARBA00004922"/>
    </source>
</evidence>
<evidence type="ECO:0000313" key="16">
    <source>
        <dbReference type="EMBL" id="TGZ67383.1"/>
    </source>
</evidence>
<dbReference type="PANTHER" id="PTHR12640">
    <property type="entry name" value="RIBOPHORIN II"/>
    <property type="match status" value="1"/>
</dbReference>
<evidence type="ECO:0000313" key="17">
    <source>
        <dbReference type="Proteomes" id="UP000308267"/>
    </source>
</evidence>
<evidence type="ECO:0000256" key="8">
    <source>
        <dbReference type="ARBA" id="ARBA00022824"/>
    </source>
</evidence>
<keyword evidence="6 12" id="KW-0812">Transmembrane</keyword>
<dbReference type="UniPathway" id="UPA00378"/>
<dbReference type="Proteomes" id="UP000308267">
    <property type="component" value="Unassembled WGS sequence"/>
</dbReference>
<dbReference type="GO" id="GO:0008250">
    <property type="term" value="C:oligosaccharyltransferase complex"/>
    <property type="evidence" value="ECO:0007669"/>
    <property type="project" value="UniProtKB-UniRule"/>
</dbReference>
<dbReference type="Pfam" id="PF25147">
    <property type="entry name" value="Ribophorin_II_C"/>
    <property type="match status" value="1"/>
</dbReference>
<feature type="transmembrane region" description="Helical" evidence="12">
    <location>
        <begin position="628"/>
        <end position="652"/>
    </location>
</feature>
<evidence type="ECO:0000256" key="10">
    <source>
        <dbReference type="ARBA" id="ARBA00023136"/>
    </source>
</evidence>
<evidence type="ECO:0000256" key="7">
    <source>
        <dbReference type="ARBA" id="ARBA00022729"/>
    </source>
</evidence>
<feature type="transmembrane region" description="Helical" evidence="12">
    <location>
        <begin position="664"/>
        <end position="681"/>
    </location>
</feature>
<comment type="similarity">
    <text evidence="4 12">Belongs to the SWP1 family.</text>
</comment>
<evidence type="ECO:0000256" key="12">
    <source>
        <dbReference type="RuleBase" id="RU366029"/>
    </source>
</evidence>
<keyword evidence="8 12" id="KW-0256">Endoplasmic reticulum</keyword>
<keyword evidence="17" id="KW-1185">Reference proteome</keyword>
<dbReference type="OrthoDB" id="432292at2759"/>
<name>A0A4S2LU98_OPIFE</name>
<evidence type="ECO:0000256" key="6">
    <source>
        <dbReference type="ARBA" id="ARBA00022692"/>
    </source>
</evidence>
<evidence type="ECO:0000256" key="2">
    <source>
        <dbReference type="ARBA" id="ARBA00004477"/>
    </source>
</evidence>
<feature type="domain" description="Ribophorin II third" evidence="14">
    <location>
        <begin position="450"/>
        <end position="561"/>
    </location>
</feature>
<evidence type="ECO:0000256" key="11">
    <source>
        <dbReference type="ARBA" id="ARBA00046750"/>
    </source>
</evidence>
<comment type="subcellular location">
    <subcellularLocation>
        <location evidence="2 12">Endoplasmic reticulum membrane</location>
        <topology evidence="2 12">Multi-pass membrane protein</topology>
    </subcellularLocation>
</comment>
<evidence type="ECO:0000259" key="13">
    <source>
        <dbReference type="Pfam" id="PF05817"/>
    </source>
</evidence>
<feature type="transmembrane region" description="Helical" evidence="12">
    <location>
        <begin position="687"/>
        <end position="708"/>
    </location>
</feature>
<dbReference type="STRING" id="147828.A0A4S2LU98"/>
<dbReference type="PANTHER" id="PTHR12640:SF0">
    <property type="entry name" value="DOLICHYL-DIPHOSPHOOLIGOSACCHARIDE--PROTEIN GLYCOSYLTRANSFERASE SUBUNIT 2"/>
    <property type="match status" value="1"/>
</dbReference>
<keyword evidence="7" id="KW-0732">Signal</keyword>
<dbReference type="GO" id="GO:0006487">
    <property type="term" value="P:protein N-linked glycosylation"/>
    <property type="evidence" value="ECO:0007669"/>
    <property type="project" value="UniProtKB-UniRule"/>
</dbReference>
<evidence type="ECO:0000256" key="1">
    <source>
        <dbReference type="ARBA" id="ARBA00002791"/>
    </source>
</evidence>
<feature type="domain" description="Ribophorin II C-terminal" evidence="15">
    <location>
        <begin position="617"/>
        <end position="714"/>
    </location>
</feature>
<protein>
    <recommendedName>
        <fullName evidence="5 12">Dolichyl-diphosphooligosaccharide--protein glycosyltransferase subunit 2</fullName>
    </recommendedName>
    <alternativeName>
        <fullName evidence="12">Ribophorin-2</fullName>
    </alternativeName>
</protein>
<dbReference type="InterPro" id="IPR008814">
    <property type="entry name" value="Swp1"/>
</dbReference>
<keyword evidence="9 12" id="KW-1133">Transmembrane helix</keyword>
<comment type="function">
    <text evidence="1 12">Subunit of the oligosaccharyl transferase (OST) complex that catalyzes the initial transfer of a defined glycan (Glc(3)Man(9)GlcNAc(2) in eukaryotes) from the lipid carrier dolichol-pyrophosphate to an asparagine residue within an Asn-X-Ser/Thr consensus motif in nascent polypeptide chains, the first step in protein N-glycosylation. N-glycosylation occurs cotranslationally and the complex associates with the Sec61 complex at the channel-forming translocon complex that mediates protein translocation across the endoplasmic reticulum (ER). All subunits are required for a maximal enzyme activity.</text>
</comment>
<evidence type="ECO:0000256" key="9">
    <source>
        <dbReference type="ARBA" id="ARBA00022989"/>
    </source>
</evidence>
<evidence type="ECO:0000259" key="14">
    <source>
        <dbReference type="Pfam" id="PF23860"/>
    </source>
</evidence>
<organism evidence="16 17">
    <name type="scientific">Opisthorchis felineus</name>
    <dbReference type="NCBI Taxonomy" id="147828"/>
    <lineage>
        <taxon>Eukaryota</taxon>
        <taxon>Metazoa</taxon>
        <taxon>Spiralia</taxon>
        <taxon>Lophotrochozoa</taxon>
        <taxon>Platyhelminthes</taxon>
        <taxon>Trematoda</taxon>
        <taxon>Digenea</taxon>
        <taxon>Opisthorchiida</taxon>
        <taxon>Opisthorchiata</taxon>
        <taxon>Opisthorchiidae</taxon>
        <taxon>Opisthorchis</taxon>
    </lineage>
</organism>
<comment type="pathway">
    <text evidence="3 12">Protein modification; protein glycosylation.</text>
</comment>
<dbReference type="InterPro" id="IPR056790">
    <property type="entry name" value="Ribophorin_II_C"/>
</dbReference>
<dbReference type="Pfam" id="PF23860">
    <property type="entry name" value="Ribophorin_II_3rd"/>
    <property type="match status" value="1"/>
</dbReference>
<evidence type="ECO:0000256" key="5">
    <source>
        <dbReference type="ARBA" id="ARBA00017612"/>
    </source>
</evidence>
<dbReference type="InterPro" id="IPR055374">
    <property type="entry name" value="Ribophorin_II_3rd"/>
</dbReference>
<dbReference type="AlphaFoldDB" id="A0A4S2LU98"/>
<keyword evidence="10 12" id="KW-0472">Membrane</keyword>
<evidence type="ECO:0000259" key="15">
    <source>
        <dbReference type="Pfam" id="PF25147"/>
    </source>
</evidence>
<evidence type="ECO:0000256" key="4">
    <source>
        <dbReference type="ARBA" id="ARBA00009038"/>
    </source>
</evidence>
<dbReference type="EMBL" id="SJOL01006419">
    <property type="protein sequence ID" value="TGZ67383.1"/>
    <property type="molecule type" value="Genomic_DNA"/>
</dbReference>
<sequence length="727" mass="79008">MRFLGTVRYFCQIARTSLSLVLFACIFFCSSLSAGIQNQSPALSTHLSVKDKSDLKSYFQRTVAGGVREPVKIYHVVLGLSALGETLEELKDACSVLTVPLTSPDMAFYHAYGIKNLKIPGCQISLNELKELAKKHLNANAAVEDLFFMVMAMKEAGLDYDHGTVTGFIEKAKTKNKSNPTAMAMIFQVAAALNLSKSSLLPYVAAAQDVLNQADEMDGKQLFFDKGMYTTALVAQGISDLITAYGGVGDLAEHKLVKLINFLLARIKSNNLRAAAHLISALRSLDKNPHIAPIVIQSGVPAATAGSVHRSQPDVQLTLTNIWGDVTYSADKLALKTGGLFAIQRSNKVRTLVGPNERGVFKPHGKSMYQLSLRGPDGALPACGHYELEVSGQWTNSAEKRTILGLTGVQLPLVVLAKPKVVGAMATLLDVAHEHHIADIKFQPGQQYVAATPDGAINIDHGQQLLVTIGLTEDGDTKTPLTAHQVFLQLTHQETKQAITFVLDEVSDSKIADAKAYRIRLDPDRSANEFDNLGGIYTMELLVGDVLFDKPLLWHMTNVHLHFTGPAHSDSVKRTTAAMDISRQRSPSTAGMKRASAPSSLIGTGPTKAKSGIEHMFRPADKRAPRPLAWAFTVACALPLLGLLITWMILGFNLRNFHFGLSNLIFHGGLIAIFTLYYIYWCRLTMFTTLGYLVLLGIPTFLAGNRVLRAQVTARLAASSTTGATKK</sequence>
<feature type="domain" description="Ribophorin II N-terminal" evidence="13">
    <location>
        <begin position="47"/>
        <end position="285"/>
    </location>
</feature>
<dbReference type="Pfam" id="PF05817">
    <property type="entry name" value="Ribophorin_II"/>
    <property type="match status" value="1"/>
</dbReference>
<reference evidence="16 17" key="1">
    <citation type="journal article" date="2019" name="BMC Genomics">
        <title>New insights from Opisthorchis felineus genome: update on genomics of the epidemiologically important liver flukes.</title>
        <authorList>
            <person name="Ershov N.I."/>
            <person name="Mordvinov V.A."/>
            <person name="Prokhortchouk E.B."/>
            <person name="Pakharukova M.Y."/>
            <person name="Gunbin K.V."/>
            <person name="Ustyantsev K."/>
            <person name="Genaev M.A."/>
            <person name="Blinov A.G."/>
            <person name="Mazur A."/>
            <person name="Boulygina E."/>
            <person name="Tsygankova S."/>
            <person name="Khrameeva E."/>
            <person name="Chekanov N."/>
            <person name="Fan G."/>
            <person name="Xiao A."/>
            <person name="Zhang H."/>
            <person name="Xu X."/>
            <person name="Yang H."/>
            <person name="Solovyev V."/>
            <person name="Lee S.M."/>
            <person name="Liu X."/>
            <person name="Afonnikov D.A."/>
            <person name="Skryabin K.G."/>
        </authorList>
    </citation>
    <scope>NUCLEOTIDE SEQUENCE [LARGE SCALE GENOMIC DNA]</scope>
    <source>
        <strain evidence="16">AK-0245</strain>
        <tissue evidence="16">Whole organism</tissue>
    </source>
</reference>
<comment type="subunit">
    <text evidence="11">Component of the oligosaccharyltransferase (OST) complex. OST exists in two different complex forms which contain common core subunits RPN1, RPN2, OST48, OST4, DAD1 and TMEM258, either STT3A or STT3B as catalytic subunits, and form-specific accessory subunits. STT3A complex assembly occurs through the formation of 3 subcomplexes. Subcomplex 1 contains RPN1 and TMEM258, subcomplex 2 contains the STT3A-specific subunits STT3A, DC2/OSTC, and KCP2 as well as the core subunit OST4, and subcomplex 3 contains RPN2, DAD1, and OST48. The STT3A complex can form stable complexes with the Sec61 complex or with both the Sec61 and TRAP complexes. Interacts with DDI2. Interacts with TMEM35A/NACHO.</text>
</comment>
<dbReference type="InterPro" id="IPR055373">
    <property type="entry name" value="Ribophorin_II_N"/>
</dbReference>
<gene>
    <name evidence="16" type="ORF">CRM22_004837</name>
</gene>
<accession>A0A4S2LU98</accession>
<proteinExistence type="inferred from homology"/>
<comment type="caution">
    <text evidence="16">The sequence shown here is derived from an EMBL/GenBank/DDBJ whole genome shotgun (WGS) entry which is preliminary data.</text>
</comment>